<proteinExistence type="predicted"/>
<name>A0A4C1Y163_EUMVA</name>
<accession>A0A4C1Y163</accession>
<sequence>MFEKLLETVVLTDRDGDGHPKQCSNESHKGKTINSDLYCRQLMSQQEGEKKQSESINRKGVVFHHDKARPLTSLATRTYKLTTCRIHIVNLTYVKICPPPRKPALRIYPLLASENGFLAEGAEMMASVASQLLHSARASHMGAVVQL</sequence>
<evidence type="ECO:0000313" key="2">
    <source>
        <dbReference type="Proteomes" id="UP000299102"/>
    </source>
</evidence>
<dbReference type="GO" id="GO:0003676">
    <property type="term" value="F:nucleic acid binding"/>
    <property type="evidence" value="ECO:0007669"/>
    <property type="project" value="InterPro"/>
</dbReference>
<dbReference type="EMBL" id="BGZK01001058">
    <property type="protein sequence ID" value="GBP69991.1"/>
    <property type="molecule type" value="Genomic_DNA"/>
</dbReference>
<dbReference type="OrthoDB" id="616263at2759"/>
<gene>
    <name evidence="1" type="ORF">EVAR_50760_1</name>
</gene>
<keyword evidence="2" id="KW-1185">Reference proteome</keyword>
<dbReference type="AlphaFoldDB" id="A0A4C1Y163"/>
<dbReference type="InterPro" id="IPR036397">
    <property type="entry name" value="RNaseH_sf"/>
</dbReference>
<dbReference type="Proteomes" id="UP000299102">
    <property type="component" value="Unassembled WGS sequence"/>
</dbReference>
<comment type="caution">
    <text evidence="1">The sequence shown here is derived from an EMBL/GenBank/DDBJ whole genome shotgun (WGS) entry which is preliminary data.</text>
</comment>
<protein>
    <submittedName>
        <fullName evidence="1">Uncharacterized protein</fullName>
    </submittedName>
</protein>
<evidence type="ECO:0000313" key="1">
    <source>
        <dbReference type="EMBL" id="GBP69991.1"/>
    </source>
</evidence>
<organism evidence="1 2">
    <name type="scientific">Eumeta variegata</name>
    <name type="common">Bagworm moth</name>
    <name type="synonym">Eumeta japonica</name>
    <dbReference type="NCBI Taxonomy" id="151549"/>
    <lineage>
        <taxon>Eukaryota</taxon>
        <taxon>Metazoa</taxon>
        <taxon>Ecdysozoa</taxon>
        <taxon>Arthropoda</taxon>
        <taxon>Hexapoda</taxon>
        <taxon>Insecta</taxon>
        <taxon>Pterygota</taxon>
        <taxon>Neoptera</taxon>
        <taxon>Endopterygota</taxon>
        <taxon>Lepidoptera</taxon>
        <taxon>Glossata</taxon>
        <taxon>Ditrysia</taxon>
        <taxon>Tineoidea</taxon>
        <taxon>Psychidae</taxon>
        <taxon>Oiketicinae</taxon>
        <taxon>Eumeta</taxon>
    </lineage>
</organism>
<dbReference type="Gene3D" id="3.30.420.10">
    <property type="entry name" value="Ribonuclease H-like superfamily/Ribonuclease H"/>
    <property type="match status" value="1"/>
</dbReference>
<reference evidence="1 2" key="1">
    <citation type="journal article" date="2019" name="Commun. Biol.">
        <title>The bagworm genome reveals a unique fibroin gene that provides high tensile strength.</title>
        <authorList>
            <person name="Kono N."/>
            <person name="Nakamura H."/>
            <person name="Ohtoshi R."/>
            <person name="Tomita M."/>
            <person name="Numata K."/>
            <person name="Arakawa K."/>
        </authorList>
    </citation>
    <scope>NUCLEOTIDE SEQUENCE [LARGE SCALE GENOMIC DNA]</scope>
</reference>